<gene>
    <name evidence="1" type="ORF">NOXIFER_95</name>
</gene>
<reference evidence="1 2" key="1">
    <citation type="submission" date="2017-05" db="EMBL/GenBank/DDBJ databases">
        <authorList>
            <person name="Song R."/>
            <person name="Chenine A.L."/>
            <person name="Ruprecht R.M."/>
        </authorList>
    </citation>
    <scope>NUCLEOTIDE SEQUENCE [LARGE SCALE GENOMIC DNA]</scope>
</reference>
<evidence type="ECO:0000313" key="1">
    <source>
        <dbReference type="EMBL" id="ARV77265.1"/>
    </source>
</evidence>
<keyword evidence="2" id="KW-1185">Reference proteome</keyword>
<organism evidence="1 2">
    <name type="scientific">Pseudomonas phage Noxifer</name>
    <dbReference type="NCBI Taxonomy" id="2006684"/>
    <lineage>
        <taxon>Viruses</taxon>
        <taxon>Duplodnaviria</taxon>
        <taxon>Heunggongvirae</taxon>
        <taxon>Uroviricota</taxon>
        <taxon>Caudoviricetes</taxon>
        <taxon>Chimalliviridae</taxon>
        <taxon>Noxifervirus</taxon>
        <taxon>Noxifervirus noxifer</taxon>
    </lineage>
</organism>
<protein>
    <submittedName>
        <fullName evidence="1">Virion structural protein</fullName>
    </submittedName>
</protein>
<dbReference type="OrthoDB" id="22289at10239"/>
<dbReference type="EMBL" id="MF063068">
    <property type="protein sequence ID" value="ARV77265.1"/>
    <property type="molecule type" value="Genomic_DNA"/>
</dbReference>
<sequence>MSEHLGEAKDEQYVMDGDSDIEKLHNRLNPPGTLALANNFFGGMSQGYYSGEDFNVLTDDQVSNNAKYIAELLSTDNENALSVLRLVDSTEDYHSHPPIDPNLFSVEVSQEDMAQSSLSALKTIFGWTKSVAKQIFNDMTNYELIARYLSFHAANIQTLARDRRKTTQFTNAPLVVNTRIANLSIRYEPVKDVAGLLTALRILSNVTKDYYSYNDDNLLKVADRLPSMIHDADMLQGALVNASPAQLMRTTSFYPGNEPDTHVTAHMLGCHRVSIKTQYGTGVLDQRFTVRLVPSDTTPRPLPDKIEFKRFTIQAMDQVLRQVQDIAAYLQEVNTPMIRQRRMARIERISLLTTKVAKEIQTTGFDSERHRKVIALVNQYNDWITSPYKELYGLVCRDLRAVLNVCELNAQ</sequence>
<name>A0A1Y0SXK7_9CAUD</name>
<evidence type="ECO:0000313" key="2">
    <source>
        <dbReference type="Proteomes" id="UP000224829"/>
    </source>
</evidence>
<dbReference type="Proteomes" id="UP000224829">
    <property type="component" value="Segment"/>
</dbReference>
<accession>A0A1Y0SXK7</accession>
<proteinExistence type="predicted"/>